<feature type="region of interest" description="Disordered" evidence="1">
    <location>
        <begin position="279"/>
        <end position="331"/>
    </location>
</feature>
<feature type="region of interest" description="Disordered" evidence="1">
    <location>
        <begin position="343"/>
        <end position="384"/>
    </location>
</feature>
<feature type="region of interest" description="Disordered" evidence="1">
    <location>
        <begin position="20"/>
        <end position="81"/>
    </location>
</feature>
<name>A0A0F4Z7C5_9PEZI</name>
<evidence type="ECO:0000313" key="3">
    <source>
        <dbReference type="Proteomes" id="UP000033483"/>
    </source>
</evidence>
<dbReference type="EMBL" id="LAEV01002237">
    <property type="protein sequence ID" value="KKA26225.1"/>
    <property type="molecule type" value="Genomic_DNA"/>
</dbReference>
<dbReference type="AlphaFoldDB" id="A0A0F4Z7C5"/>
<feature type="compositionally biased region" description="Polar residues" evidence="1">
    <location>
        <begin position="357"/>
        <end position="374"/>
    </location>
</feature>
<gene>
    <name evidence="2" type="ORF">TD95_000034</name>
</gene>
<protein>
    <submittedName>
        <fullName evidence="2">Uncharacterized protein</fullName>
    </submittedName>
</protein>
<feature type="compositionally biased region" description="Low complexity" evidence="1">
    <location>
        <begin position="28"/>
        <end position="51"/>
    </location>
</feature>
<dbReference type="OrthoDB" id="5345504at2759"/>
<accession>A0A0F4Z7C5</accession>
<feature type="compositionally biased region" description="Basic and acidic residues" evidence="1">
    <location>
        <begin position="66"/>
        <end position="79"/>
    </location>
</feature>
<sequence length="384" mass="41298">MASASTSTYSHPSSFEALYQYQPPFDMAHSAQQQQSPSSPPQHQQPMMNQNLVQPQQSLPSRQKRKREDSTAHSNERLSKRLSLLNLGTSVVLAPRRRSSTLYSVSESERTGPKLYVPVEAPAGSAPVSTSAPVSRSSASASASASAFASTSTSHSDLSDRMEMDDSKHKVYIYNIDDELSSSESEPEDGRIMFHPDIQRHLMATRIPPTVKVSPEGELAGMQLVLYREPTALTVPESQDSVRRAVIEARKRIREKQRQEAEVAAEAGAALAAFPAATSSTISPPTALSPPASSSPFSRSSQAFISPTTSPFTPESSSFTTGSSPSLATSSFYVPASPFAHDVMSSGSSLTTSPVSAHQQNQPSLQSHQHQSVAESDGMEMDLD</sequence>
<proteinExistence type="predicted"/>
<evidence type="ECO:0000256" key="1">
    <source>
        <dbReference type="SAM" id="MobiDB-lite"/>
    </source>
</evidence>
<feature type="compositionally biased region" description="Low complexity" evidence="1">
    <location>
        <begin position="279"/>
        <end position="326"/>
    </location>
</feature>
<reference evidence="2 3" key="1">
    <citation type="submission" date="2015-03" db="EMBL/GenBank/DDBJ databases">
        <authorList>
            <person name="Radwan O."/>
            <person name="Al-Naeli F.A."/>
            <person name="Rendon G.A."/>
            <person name="Fields C."/>
        </authorList>
    </citation>
    <scope>NUCLEOTIDE SEQUENCE [LARGE SCALE GENOMIC DNA]</scope>
    <source>
        <strain evidence="2">CR-DP1</strain>
    </source>
</reference>
<dbReference type="Pfam" id="PF20354">
    <property type="entry name" value="DUF6649"/>
    <property type="match status" value="1"/>
</dbReference>
<evidence type="ECO:0000313" key="2">
    <source>
        <dbReference type="EMBL" id="KKA26225.1"/>
    </source>
</evidence>
<feature type="compositionally biased region" description="Low complexity" evidence="1">
    <location>
        <begin position="143"/>
        <end position="156"/>
    </location>
</feature>
<feature type="compositionally biased region" description="Low complexity" evidence="1">
    <location>
        <begin position="345"/>
        <end position="356"/>
    </location>
</feature>
<comment type="caution">
    <text evidence="2">The sequence shown here is derived from an EMBL/GenBank/DDBJ whole genome shotgun (WGS) entry which is preliminary data.</text>
</comment>
<dbReference type="Proteomes" id="UP000033483">
    <property type="component" value="Unassembled WGS sequence"/>
</dbReference>
<feature type="compositionally biased region" description="Polar residues" evidence="1">
    <location>
        <begin position="52"/>
        <end position="61"/>
    </location>
</feature>
<keyword evidence="3" id="KW-1185">Reference proteome</keyword>
<dbReference type="InterPro" id="IPR046591">
    <property type="entry name" value="DUF6649"/>
</dbReference>
<organism evidence="2 3">
    <name type="scientific">Thielaviopsis punctulata</name>
    <dbReference type="NCBI Taxonomy" id="72032"/>
    <lineage>
        <taxon>Eukaryota</taxon>
        <taxon>Fungi</taxon>
        <taxon>Dikarya</taxon>
        <taxon>Ascomycota</taxon>
        <taxon>Pezizomycotina</taxon>
        <taxon>Sordariomycetes</taxon>
        <taxon>Hypocreomycetidae</taxon>
        <taxon>Microascales</taxon>
        <taxon>Ceratocystidaceae</taxon>
        <taxon>Thielaviopsis</taxon>
    </lineage>
</organism>
<feature type="region of interest" description="Disordered" evidence="1">
    <location>
        <begin position="143"/>
        <end position="163"/>
    </location>
</feature>